<sequence length="587" mass="66128">MAAVVALLLQGKVLPKDVIIWLKKEQKQDCSTALQLLNQTNLKSEFVPYLLDNLREQSSPLLVSSQSNGCSPVKTPRSLSRSASSTRTSSNRVQLFVSPNKNASPRLQLTTPKTDRQSVTPRSAKSEDSFSRKEFVYSPYSPYFEDSKHRDSHYTPRHKSLAQSRDHATNLSPEILLPRGYRKKTGDDDRYKGQYHQSPGTKRKSGNKRRSNEHKLKSVNEIHLDSLEDFPPISKPVVTRRIKPTPVSGDRLQNRTQTLFTSSPSLPSEQSAFTASEINHNQIETKTLSTPCKALDEERELLRIERQKQKVDVIAASPHKSELPLTGPITPTKSSINTMCKVEVIQPRRDRVTCINQLNLLADIYSCCVQEFLVPNITVELYFIIQLLTSRCISEETLSEDFSQDSEEINYLRTAHNCVFFAVTVLAKLHVHSALYKSKMKFCIIVSMVMCLTTVMRVVAAHLDLVKVVHAEGEGCFKSWEKFWLLSLVPSVLGILSLPKNKVTYLMMYAIGTMVFGVGGACWGAYKLYPDAIKYIHTGETAEVILGLPSAGIRYLILGITMMIYAFGLYFANMLLTAWKTKGLKRQ</sequence>
<evidence type="ECO:0000256" key="6">
    <source>
        <dbReference type="ARBA" id="ARBA00023136"/>
    </source>
</evidence>
<feature type="transmembrane region" description="Helical" evidence="8">
    <location>
        <begin position="555"/>
        <end position="579"/>
    </location>
</feature>
<organism evidence="9 10">
    <name type="scientific">Saccoglossus kowalevskii</name>
    <name type="common">Acorn worm</name>
    <dbReference type="NCBI Taxonomy" id="10224"/>
    <lineage>
        <taxon>Eukaryota</taxon>
        <taxon>Metazoa</taxon>
        <taxon>Hemichordata</taxon>
        <taxon>Enteropneusta</taxon>
        <taxon>Harrimaniidae</taxon>
        <taxon>Saccoglossus</taxon>
    </lineage>
</organism>
<keyword evidence="9" id="KW-1185">Reference proteome</keyword>
<dbReference type="InterPro" id="IPR040031">
    <property type="entry name" value="Codanin-1"/>
</dbReference>
<keyword evidence="4" id="KW-0256">Endoplasmic reticulum</keyword>
<feature type="transmembrane region" description="Helical" evidence="8">
    <location>
        <begin position="442"/>
        <end position="463"/>
    </location>
</feature>
<keyword evidence="3 8" id="KW-0812">Transmembrane</keyword>
<dbReference type="InterPro" id="IPR009787">
    <property type="entry name" value="Jagunal"/>
</dbReference>
<name>A0ABM0MWB1_SACKO</name>
<feature type="compositionally biased region" description="Low complexity" evidence="7">
    <location>
        <begin position="75"/>
        <end position="90"/>
    </location>
</feature>
<evidence type="ECO:0000313" key="10">
    <source>
        <dbReference type="RefSeq" id="XP_006824302.1"/>
    </source>
</evidence>
<keyword evidence="5 8" id="KW-1133">Transmembrane helix</keyword>
<evidence type="ECO:0000256" key="1">
    <source>
        <dbReference type="ARBA" id="ARBA00004477"/>
    </source>
</evidence>
<reference evidence="10" key="1">
    <citation type="submission" date="2025-08" db="UniProtKB">
        <authorList>
            <consortium name="RefSeq"/>
        </authorList>
    </citation>
    <scope>IDENTIFICATION</scope>
    <source>
        <tissue evidence="10">Testes</tissue>
    </source>
</reference>
<dbReference type="RefSeq" id="XP_006824302.1">
    <property type="nucleotide sequence ID" value="XM_006824239.1"/>
</dbReference>
<evidence type="ECO:0000256" key="2">
    <source>
        <dbReference type="ARBA" id="ARBA00008462"/>
    </source>
</evidence>
<feature type="transmembrane region" description="Helical" evidence="8">
    <location>
        <begin position="506"/>
        <end position="526"/>
    </location>
</feature>
<accession>A0ABM0MWB1</accession>
<evidence type="ECO:0000256" key="7">
    <source>
        <dbReference type="SAM" id="MobiDB-lite"/>
    </source>
</evidence>
<keyword evidence="6 8" id="KW-0472">Membrane</keyword>
<comment type="subcellular location">
    <subcellularLocation>
        <location evidence="1">Endoplasmic reticulum membrane</location>
        <topology evidence="1">Multi-pass membrane protein</topology>
    </subcellularLocation>
</comment>
<feature type="compositionally biased region" description="Polar residues" evidence="7">
    <location>
        <begin position="91"/>
        <end position="123"/>
    </location>
</feature>
<feature type="region of interest" description="Disordered" evidence="7">
    <location>
        <begin position="146"/>
        <end position="217"/>
    </location>
</feature>
<dbReference type="PANTHER" id="PTHR28678:SF1">
    <property type="entry name" value="CODANIN-1"/>
    <property type="match status" value="1"/>
</dbReference>
<dbReference type="Pfam" id="PF07086">
    <property type="entry name" value="Jagunal"/>
    <property type="match status" value="1"/>
</dbReference>
<protein>
    <submittedName>
        <fullName evidence="10">Codanin-1-like</fullName>
    </submittedName>
</protein>
<comment type="similarity">
    <text evidence="2">Belongs to the jagunal family.</text>
</comment>
<feature type="region of interest" description="Disordered" evidence="7">
    <location>
        <begin position="62"/>
        <end position="130"/>
    </location>
</feature>
<evidence type="ECO:0000313" key="9">
    <source>
        <dbReference type="Proteomes" id="UP000694865"/>
    </source>
</evidence>
<dbReference type="GeneID" id="102803675"/>
<evidence type="ECO:0000256" key="8">
    <source>
        <dbReference type="SAM" id="Phobius"/>
    </source>
</evidence>
<evidence type="ECO:0000256" key="5">
    <source>
        <dbReference type="ARBA" id="ARBA00022989"/>
    </source>
</evidence>
<dbReference type="Proteomes" id="UP000694865">
    <property type="component" value="Unplaced"/>
</dbReference>
<evidence type="ECO:0000256" key="3">
    <source>
        <dbReference type="ARBA" id="ARBA00022692"/>
    </source>
</evidence>
<dbReference type="PANTHER" id="PTHR28678">
    <property type="entry name" value="CODANIN-1"/>
    <property type="match status" value="1"/>
</dbReference>
<evidence type="ECO:0000256" key="4">
    <source>
        <dbReference type="ARBA" id="ARBA00022824"/>
    </source>
</evidence>
<proteinExistence type="inferred from homology"/>
<gene>
    <name evidence="10" type="primary">LOC102803675</name>
</gene>
<feature type="compositionally biased region" description="Basic residues" evidence="7">
    <location>
        <begin position="201"/>
        <end position="212"/>
    </location>
</feature>